<sequence length="554" mass="61367">MGKIRTSLLSILMIFLAFGLWAGGQQASEPASDKQIEGLNSNPLSDYRVRQAIAYAIDMDTIAETLLEGKALVSNSMVPNGPWKADGLNSYSYDPEMAKSLLKEAGWDSSYTLDVVYYYGDQLTVDIMTAVQAYLGGVGIKMDFRKLEGDLGEQLWTNPSDPVNGPSYVKWDMAYAGSAALAMHEYYGKLPTNGPGNSHTPSNPTIDKLVAATKATANIVEQQKAFFALEEYVNEYLPLIPLYYQQLFIYESDRVNRNGGAYGNAQYNYDWGILDWTVEADSNGKHVLYTNTAPVEFFEHPWFNPGLNMANKVLFDRLIVADESLMAKEGQLASSFKVSDDSMEIEFTLEDGAKWHDGSAITADDIKWSIEYALKVPAIHSVFSTTFKSIEGADAYVSGTADSISGIAVNGNKVKVTFATLDPNMLLTFSQFPPLPKKYFENSDPLQFQQNSFWQSPVGSGPFKIKTVEMNDYTVAVPFESYYGGTAKIDEIVMYPSGENDTNVIKNASAGKLDYGFTKSVADVKALEAMENMRVIPVDIPYTRLFYVNKFPKP</sequence>
<keyword evidence="2" id="KW-0813">Transport</keyword>
<dbReference type="GO" id="GO:1904680">
    <property type="term" value="F:peptide transmembrane transporter activity"/>
    <property type="evidence" value="ECO:0007669"/>
    <property type="project" value="TreeGrafter"/>
</dbReference>
<dbReference type="Pfam" id="PF00496">
    <property type="entry name" value="SBP_bac_5"/>
    <property type="match status" value="2"/>
</dbReference>
<feature type="signal peptide" evidence="4">
    <location>
        <begin position="1"/>
        <end position="27"/>
    </location>
</feature>
<evidence type="ECO:0000313" key="7">
    <source>
        <dbReference type="Proteomes" id="UP000587760"/>
    </source>
</evidence>
<evidence type="ECO:0000256" key="3">
    <source>
        <dbReference type="ARBA" id="ARBA00022729"/>
    </source>
</evidence>
<protein>
    <submittedName>
        <fullName evidence="6">Peptide/nickel transport system substrate-binding protein</fullName>
    </submittedName>
</protein>
<dbReference type="RefSeq" id="WP_184745689.1">
    <property type="nucleotide sequence ID" value="NZ_JACHGJ010000002.1"/>
</dbReference>
<dbReference type="PANTHER" id="PTHR30290">
    <property type="entry name" value="PERIPLASMIC BINDING COMPONENT OF ABC TRANSPORTER"/>
    <property type="match status" value="1"/>
</dbReference>
<proteinExistence type="inferred from homology"/>
<evidence type="ECO:0000256" key="2">
    <source>
        <dbReference type="ARBA" id="ARBA00022448"/>
    </source>
</evidence>
<feature type="domain" description="Solute-binding protein family 5" evidence="5">
    <location>
        <begin position="41"/>
        <end position="154"/>
    </location>
</feature>
<dbReference type="Proteomes" id="UP000587760">
    <property type="component" value="Unassembled WGS sequence"/>
</dbReference>
<reference evidence="6 7" key="1">
    <citation type="submission" date="2020-08" db="EMBL/GenBank/DDBJ databases">
        <title>Genomic Encyclopedia of Type Strains, Phase IV (KMG-IV): sequencing the most valuable type-strain genomes for metagenomic binning, comparative biology and taxonomic classification.</title>
        <authorList>
            <person name="Goeker M."/>
        </authorList>
    </citation>
    <scope>NUCLEOTIDE SEQUENCE [LARGE SCALE GENOMIC DNA]</scope>
    <source>
        <strain evidence="6 7">DSM 2461</strain>
    </source>
</reference>
<evidence type="ECO:0000256" key="1">
    <source>
        <dbReference type="ARBA" id="ARBA00005695"/>
    </source>
</evidence>
<dbReference type="EMBL" id="JACHGJ010000002">
    <property type="protein sequence ID" value="MBB6479973.1"/>
    <property type="molecule type" value="Genomic_DNA"/>
</dbReference>
<keyword evidence="7" id="KW-1185">Reference proteome</keyword>
<dbReference type="Gene3D" id="3.40.190.10">
    <property type="entry name" value="Periplasmic binding protein-like II"/>
    <property type="match status" value="1"/>
</dbReference>
<name>A0A841R7Y2_9SPIO</name>
<evidence type="ECO:0000256" key="4">
    <source>
        <dbReference type="SAM" id="SignalP"/>
    </source>
</evidence>
<comment type="similarity">
    <text evidence="1">Belongs to the bacterial solute-binding protein 5 family.</text>
</comment>
<dbReference type="SUPFAM" id="SSF53850">
    <property type="entry name" value="Periplasmic binding protein-like II"/>
    <property type="match status" value="2"/>
</dbReference>
<dbReference type="PANTHER" id="PTHR30290:SF9">
    <property type="entry name" value="OLIGOPEPTIDE-BINDING PROTEIN APPA"/>
    <property type="match status" value="1"/>
</dbReference>
<evidence type="ECO:0000259" key="5">
    <source>
        <dbReference type="Pfam" id="PF00496"/>
    </source>
</evidence>
<feature type="chain" id="PRO_5032482812" evidence="4">
    <location>
        <begin position="28"/>
        <end position="554"/>
    </location>
</feature>
<feature type="domain" description="Solute-binding protein family 5" evidence="5">
    <location>
        <begin position="330"/>
        <end position="547"/>
    </location>
</feature>
<comment type="caution">
    <text evidence="6">The sequence shown here is derived from an EMBL/GenBank/DDBJ whole genome shotgun (WGS) entry which is preliminary data.</text>
</comment>
<evidence type="ECO:0000313" key="6">
    <source>
        <dbReference type="EMBL" id="MBB6479973.1"/>
    </source>
</evidence>
<keyword evidence="3 4" id="KW-0732">Signal</keyword>
<dbReference type="AlphaFoldDB" id="A0A841R7Y2"/>
<accession>A0A841R7Y2</accession>
<dbReference type="Gene3D" id="3.10.105.10">
    <property type="entry name" value="Dipeptide-binding Protein, Domain 3"/>
    <property type="match status" value="1"/>
</dbReference>
<gene>
    <name evidence="6" type="ORF">HNR50_001631</name>
</gene>
<dbReference type="InterPro" id="IPR000914">
    <property type="entry name" value="SBP_5_dom"/>
</dbReference>
<organism evidence="6 7">
    <name type="scientific">Spirochaeta isovalerica</name>
    <dbReference type="NCBI Taxonomy" id="150"/>
    <lineage>
        <taxon>Bacteria</taxon>
        <taxon>Pseudomonadati</taxon>
        <taxon>Spirochaetota</taxon>
        <taxon>Spirochaetia</taxon>
        <taxon>Spirochaetales</taxon>
        <taxon>Spirochaetaceae</taxon>
        <taxon>Spirochaeta</taxon>
    </lineage>
</organism>
<dbReference type="GO" id="GO:0015833">
    <property type="term" value="P:peptide transport"/>
    <property type="evidence" value="ECO:0007669"/>
    <property type="project" value="TreeGrafter"/>
</dbReference>
<dbReference type="InterPro" id="IPR039424">
    <property type="entry name" value="SBP_5"/>
</dbReference>